<reference evidence="3 4" key="1">
    <citation type="journal article" date="2018" name="Mol. Biol. Evol.">
        <title>Analysis of the draft genome of the red seaweed Gracilariopsis chorda provides insights into genome size evolution in Rhodophyta.</title>
        <authorList>
            <person name="Lee J."/>
            <person name="Yang E.C."/>
            <person name="Graf L."/>
            <person name="Yang J.H."/>
            <person name="Qiu H."/>
            <person name="Zel Zion U."/>
            <person name="Chan C.X."/>
            <person name="Stephens T.G."/>
            <person name="Weber A.P.M."/>
            <person name="Boo G.H."/>
            <person name="Boo S.M."/>
            <person name="Kim K.M."/>
            <person name="Shin Y."/>
            <person name="Jung M."/>
            <person name="Lee S.J."/>
            <person name="Yim H.S."/>
            <person name="Lee J.H."/>
            <person name="Bhattacharya D."/>
            <person name="Yoon H.S."/>
        </authorList>
    </citation>
    <scope>NUCLEOTIDE SEQUENCE [LARGE SCALE GENOMIC DNA]</scope>
    <source>
        <strain evidence="3 4">SKKU-2015</strain>
        <tissue evidence="3">Whole body</tissue>
    </source>
</reference>
<keyword evidence="3" id="KW-0347">Helicase</keyword>
<proteinExistence type="predicted"/>
<name>A0A2V3IEN4_9FLOR</name>
<comment type="catalytic activity">
    <reaction evidence="1">
        <text>ATP + H2O = ADP + phosphate + H(+)</text>
        <dbReference type="Rhea" id="RHEA:13065"/>
        <dbReference type="ChEBI" id="CHEBI:15377"/>
        <dbReference type="ChEBI" id="CHEBI:15378"/>
        <dbReference type="ChEBI" id="CHEBI:30616"/>
        <dbReference type="ChEBI" id="CHEBI:43474"/>
        <dbReference type="ChEBI" id="CHEBI:456216"/>
        <dbReference type="EC" id="3.6.4.13"/>
    </reaction>
</comment>
<dbReference type="GO" id="GO:0003723">
    <property type="term" value="F:RNA binding"/>
    <property type="evidence" value="ECO:0007669"/>
    <property type="project" value="TreeGrafter"/>
</dbReference>
<evidence type="ECO:0000259" key="2">
    <source>
        <dbReference type="PROSITE" id="PS51192"/>
    </source>
</evidence>
<keyword evidence="4" id="KW-1185">Reference proteome</keyword>
<keyword evidence="3" id="KW-0067">ATP-binding</keyword>
<keyword evidence="3" id="KW-0547">Nucleotide-binding</keyword>
<dbReference type="OrthoDB" id="10253254at2759"/>
<dbReference type="EMBL" id="NBIV01000287">
    <property type="protein sequence ID" value="PXF40524.1"/>
    <property type="molecule type" value="Genomic_DNA"/>
</dbReference>
<dbReference type="InterPro" id="IPR014001">
    <property type="entry name" value="Helicase_ATP-bd"/>
</dbReference>
<protein>
    <submittedName>
        <fullName evidence="3">Putative pre-mRNA-splicing factor ATP-dependent RNA helicase DHX16</fullName>
    </submittedName>
</protein>
<dbReference type="Proteomes" id="UP000247409">
    <property type="component" value="Unassembled WGS sequence"/>
</dbReference>
<comment type="caution">
    <text evidence="3">The sequence shown here is derived from an EMBL/GenBank/DDBJ whole genome shotgun (WGS) entry which is preliminary data.</text>
</comment>
<dbReference type="STRING" id="448386.A0A2V3IEN4"/>
<dbReference type="AlphaFoldDB" id="A0A2V3IEN4"/>
<accession>A0A2V3IEN4</accession>
<sequence length="125" mass="14215">MSVAARVAYEMRVKLGNEFGYSIRFEDCTSEETVIKYFTDIMLLREVLSEPDLKACDVILVDEVPERSMSTEIVIGLIKDIAGFQGDDVRVILCSGTMDNEKFSSYFDDAPIYTVPGRRYDVDIY</sequence>
<organism evidence="3 4">
    <name type="scientific">Gracilariopsis chorda</name>
    <dbReference type="NCBI Taxonomy" id="448386"/>
    <lineage>
        <taxon>Eukaryota</taxon>
        <taxon>Rhodophyta</taxon>
        <taxon>Florideophyceae</taxon>
        <taxon>Rhodymeniophycidae</taxon>
        <taxon>Gracilariales</taxon>
        <taxon>Gracilariaceae</taxon>
        <taxon>Gracilariopsis</taxon>
    </lineage>
</organism>
<dbReference type="InterPro" id="IPR027417">
    <property type="entry name" value="P-loop_NTPase"/>
</dbReference>
<dbReference type="PANTHER" id="PTHR18934">
    <property type="entry name" value="ATP-DEPENDENT RNA HELICASE"/>
    <property type="match status" value="1"/>
</dbReference>
<gene>
    <name evidence="3" type="ORF">BWQ96_09761</name>
</gene>
<evidence type="ECO:0000313" key="4">
    <source>
        <dbReference type="Proteomes" id="UP000247409"/>
    </source>
</evidence>
<feature type="domain" description="Helicase ATP-binding" evidence="2">
    <location>
        <begin position="1"/>
        <end position="116"/>
    </location>
</feature>
<evidence type="ECO:0000313" key="3">
    <source>
        <dbReference type="EMBL" id="PXF40524.1"/>
    </source>
</evidence>
<keyword evidence="3" id="KW-0378">Hydrolase</keyword>
<dbReference type="GO" id="GO:0071013">
    <property type="term" value="C:catalytic step 2 spliceosome"/>
    <property type="evidence" value="ECO:0007669"/>
    <property type="project" value="TreeGrafter"/>
</dbReference>
<dbReference type="PROSITE" id="PS51192">
    <property type="entry name" value="HELICASE_ATP_BIND_1"/>
    <property type="match status" value="1"/>
</dbReference>
<dbReference type="GO" id="GO:0003724">
    <property type="term" value="F:RNA helicase activity"/>
    <property type="evidence" value="ECO:0007669"/>
    <property type="project" value="UniProtKB-EC"/>
</dbReference>
<dbReference type="SUPFAM" id="SSF52540">
    <property type="entry name" value="P-loop containing nucleoside triphosphate hydrolases"/>
    <property type="match status" value="1"/>
</dbReference>
<dbReference type="PANTHER" id="PTHR18934:SF83">
    <property type="entry name" value="PRE-MRNA-SPLICING FACTOR ATP-DEPENDENT RNA HELICASE DHX16"/>
    <property type="match status" value="1"/>
</dbReference>
<dbReference type="Gene3D" id="3.40.50.300">
    <property type="entry name" value="P-loop containing nucleotide triphosphate hydrolases"/>
    <property type="match status" value="1"/>
</dbReference>
<evidence type="ECO:0000256" key="1">
    <source>
        <dbReference type="ARBA" id="ARBA00047984"/>
    </source>
</evidence>